<evidence type="ECO:0000256" key="1">
    <source>
        <dbReference type="ARBA" id="ARBA00006484"/>
    </source>
</evidence>
<dbReference type="PRINTS" id="PR00081">
    <property type="entry name" value="GDHRDH"/>
</dbReference>
<dbReference type="PRINTS" id="PR00080">
    <property type="entry name" value="SDRFAMILY"/>
</dbReference>
<dbReference type="InterPro" id="IPR036291">
    <property type="entry name" value="NAD(P)-bd_dom_sf"/>
</dbReference>
<evidence type="ECO:0000256" key="3">
    <source>
        <dbReference type="RuleBase" id="RU000363"/>
    </source>
</evidence>
<protein>
    <submittedName>
        <fullName evidence="6">Oxidoreductase, short-chain dehydrogenase/reductase family protein</fullName>
    </submittedName>
</protein>
<dbReference type="RefSeq" id="WP_085180259.1">
    <property type="nucleotide sequence ID" value="NZ_CSTD01000001.1"/>
</dbReference>
<dbReference type="GO" id="GO:0016020">
    <property type="term" value="C:membrane"/>
    <property type="evidence" value="ECO:0007669"/>
    <property type="project" value="TreeGrafter"/>
</dbReference>
<evidence type="ECO:0000313" key="7">
    <source>
        <dbReference type="Proteomes" id="UP000198875"/>
    </source>
</evidence>
<dbReference type="Proteomes" id="UP000198875">
    <property type="component" value="Unassembled WGS sequence"/>
</dbReference>
<accession>A0A0U0W528</accession>
<evidence type="ECO:0000259" key="5">
    <source>
        <dbReference type="SMART" id="SM00822"/>
    </source>
</evidence>
<dbReference type="PANTHER" id="PTHR44196">
    <property type="entry name" value="DEHYDROGENASE/REDUCTASE SDR FAMILY MEMBER 7B"/>
    <property type="match status" value="1"/>
</dbReference>
<comment type="similarity">
    <text evidence="1 3">Belongs to the short-chain dehydrogenases/reductases (SDR) family.</text>
</comment>
<evidence type="ECO:0000256" key="4">
    <source>
        <dbReference type="SAM" id="MobiDB-lite"/>
    </source>
</evidence>
<feature type="region of interest" description="Disordered" evidence="4">
    <location>
        <begin position="319"/>
        <end position="338"/>
    </location>
</feature>
<dbReference type="InterPro" id="IPR002347">
    <property type="entry name" value="SDR_fam"/>
</dbReference>
<name>A0A0U0W528_MYCBE</name>
<organism evidence="6 7">
    <name type="scientific">Mycobacterium bohemicum DSM 44277</name>
    <dbReference type="NCBI Taxonomy" id="1236609"/>
    <lineage>
        <taxon>Bacteria</taxon>
        <taxon>Bacillati</taxon>
        <taxon>Actinomycetota</taxon>
        <taxon>Actinomycetes</taxon>
        <taxon>Mycobacteriales</taxon>
        <taxon>Mycobacteriaceae</taxon>
        <taxon>Mycobacterium</taxon>
    </lineage>
</organism>
<dbReference type="EMBL" id="CSTD01000001">
    <property type="protein sequence ID" value="CPR08264.1"/>
    <property type="molecule type" value="Genomic_DNA"/>
</dbReference>
<dbReference type="OrthoDB" id="9810734at2"/>
<keyword evidence="2" id="KW-0560">Oxidoreductase</keyword>
<dbReference type="InterPro" id="IPR057326">
    <property type="entry name" value="KR_dom"/>
</dbReference>
<dbReference type="SUPFAM" id="SSF51735">
    <property type="entry name" value="NAD(P)-binding Rossmann-fold domains"/>
    <property type="match status" value="1"/>
</dbReference>
<dbReference type="Gene3D" id="3.40.50.720">
    <property type="entry name" value="NAD(P)-binding Rossmann-like Domain"/>
    <property type="match status" value="1"/>
</dbReference>
<evidence type="ECO:0000256" key="2">
    <source>
        <dbReference type="ARBA" id="ARBA00023002"/>
    </source>
</evidence>
<evidence type="ECO:0000313" key="6">
    <source>
        <dbReference type="EMBL" id="CPR08264.1"/>
    </source>
</evidence>
<dbReference type="CDD" id="cd05233">
    <property type="entry name" value="SDR_c"/>
    <property type="match status" value="1"/>
</dbReference>
<dbReference type="Pfam" id="PF00106">
    <property type="entry name" value="adh_short"/>
    <property type="match status" value="1"/>
</dbReference>
<reference evidence="6 7" key="1">
    <citation type="submission" date="2015-03" db="EMBL/GenBank/DDBJ databases">
        <authorList>
            <person name="Murphy D."/>
        </authorList>
    </citation>
    <scope>NUCLEOTIDE SEQUENCE [LARGE SCALE GENOMIC DNA]</scope>
    <source>
        <strain evidence="6 7">DSM 44277</strain>
    </source>
</reference>
<dbReference type="SMART" id="SM00822">
    <property type="entry name" value="PKS_KR"/>
    <property type="match status" value="1"/>
</dbReference>
<dbReference type="PANTHER" id="PTHR44196:SF1">
    <property type="entry name" value="DEHYDROGENASE_REDUCTASE SDR FAMILY MEMBER 7B"/>
    <property type="match status" value="1"/>
</dbReference>
<feature type="domain" description="Ketoreductase" evidence="5">
    <location>
        <begin position="66"/>
        <end position="251"/>
    </location>
</feature>
<sequence length="350" mass="37769">MNLGDLTNFVEKPLAAVSSTFVEKPLAAVSHIINTPNSTGRYRPFYLRNLLDVVQGRTLGDAVKGRTVLITGGSSGIGEAAAKKIAEAGGAVVLVARTRENLEKVADEIRGDGGTAHVYPCDLTDTDAIAEMADRVLEDLGGVDILINNAGRSIRRSLELSYDRIHDYQRTMQLNYLGAVQLILKFVPGMRERGYGHIINVSSVGVQTRAPRFGAYIASKAALDSLCDALQAETISDNVRFTTVHMALVRTPMISPTTMYDHFPALTPDQAAGVIADAIVHRPRRASSPFGQLAAVADAVNPAVMDRVRNRAFTMFEDSDAAKGGESTTGTTQLDKRSEAFVRATRGIHW</sequence>
<proteinExistence type="inferred from homology"/>
<dbReference type="GO" id="GO:0016491">
    <property type="term" value="F:oxidoreductase activity"/>
    <property type="evidence" value="ECO:0007669"/>
    <property type="project" value="UniProtKB-KW"/>
</dbReference>
<dbReference type="AlphaFoldDB" id="A0A0U0W528"/>
<gene>
    <name evidence="6" type="ORF">BN971_01226</name>
</gene>